<reference evidence="2 3" key="1">
    <citation type="submission" date="2010-12" db="EMBL/GenBank/DDBJ databases">
        <title>Whole genome sequence of Acidiphilium multivorum AIU301.</title>
        <authorList>
            <person name="Narita-Yamada S."/>
            <person name="Nakamura S."/>
            <person name="Ito N."/>
            <person name="Takarada H."/>
            <person name="Katano Y."/>
            <person name="Nakazawa H."/>
            <person name="Hosoyama A."/>
            <person name="Yamada R."/>
            <person name="Fujita N."/>
        </authorList>
    </citation>
    <scope>NUCLEOTIDE SEQUENCE [LARGE SCALE GENOMIC DNA]</scope>
    <source>
        <strain evidence="3">DSM 11245 / JCM 8867 / AIU301</strain>
        <plasmid evidence="2 3">pACMV3</plasmid>
    </source>
</reference>
<evidence type="ECO:0008006" key="4">
    <source>
        <dbReference type="Google" id="ProtNLM"/>
    </source>
</evidence>
<geneLocation type="plasmid" evidence="2 3">
    <name>pACMV3</name>
</geneLocation>
<dbReference type="AlphaFoldDB" id="F0J7W7"/>
<dbReference type="Gene3D" id="1.20.950.20">
    <property type="entry name" value="Transmembrane di-heme cytochromes, Chain C"/>
    <property type="match status" value="1"/>
</dbReference>
<feature type="transmembrane region" description="Helical" evidence="1">
    <location>
        <begin position="321"/>
        <end position="341"/>
    </location>
</feature>
<dbReference type="KEGG" id="amv:ACMV_P3_00350"/>
<dbReference type="NCBIfam" id="TIGR02484">
    <property type="entry name" value="CitB"/>
    <property type="match status" value="1"/>
</dbReference>
<dbReference type="SUPFAM" id="SSF46548">
    <property type="entry name" value="alpha-helical ferredoxin"/>
    <property type="match status" value="1"/>
</dbReference>
<dbReference type="InterPro" id="IPR012830">
    <property type="entry name" value="Citrate_utilization_prot_B"/>
</dbReference>
<dbReference type="Proteomes" id="UP000007100">
    <property type="component" value="Plasmid pACMV3"/>
</dbReference>
<proteinExistence type="predicted"/>
<feature type="transmembrane region" description="Helical" evidence="1">
    <location>
        <begin position="296"/>
        <end position="315"/>
    </location>
</feature>
<feature type="transmembrane region" description="Helical" evidence="1">
    <location>
        <begin position="142"/>
        <end position="171"/>
    </location>
</feature>
<evidence type="ECO:0000313" key="2">
    <source>
        <dbReference type="EMBL" id="BAJ83184.1"/>
    </source>
</evidence>
<keyword evidence="2" id="KW-0614">Plasmid</keyword>
<name>F0J7W7_ACIMA</name>
<dbReference type="RefSeq" id="WP_013635113.1">
    <property type="nucleotide sequence ID" value="NC_015179.1"/>
</dbReference>
<dbReference type="InterPro" id="IPR036197">
    <property type="entry name" value="NarG-like_sf"/>
</dbReference>
<sequence length="371" mass="40858">MPEIDPLVEVRSGAEICNACRFCDSYCAVFPAMELQRAFSDGDLRYLAYLCHNCRGCYYACQEAPEPIDINLPRSFAELRDESHARFVWPGLFAPLFRRNGLVVSVTCLVSIMLVFLATLLLPPHPGAITRAQSGPGAFYQVIPWVLMASIAGGSLLFSVFALAVSGVKFWQESGRKGKWIKLTVIMHAMRDIATLQNLGRGDQNCSDHDKSFSILRRRFHHAMAYGFLFCFLATCTATIYAHFFDQPAPYPLFSLPVLFGTIGGIGITIGTSGLIWVKIISDPAPAVARLMSTDFALLVLLWLAAMTGLVLLAMRTTAAMGVLLALHLGIILALFLLLPYSKFVHGLYRSLALLRAAADRSQLDRKNCSP</sequence>
<feature type="transmembrane region" description="Helical" evidence="1">
    <location>
        <begin position="223"/>
        <end position="244"/>
    </location>
</feature>
<accession>F0J7W7</accession>
<dbReference type="OrthoDB" id="9765258at2"/>
<keyword evidence="1" id="KW-0812">Transmembrane</keyword>
<dbReference type="EMBL" id="AP012038">
    <property type="protein sequence ID" value="BAJ83184.1"/>
    <property type="molecule type" value="Genomic_DNA"/>
</dbReference>
<evidence type="ECO:0000313" key="3">
    <source>
        <dbReference type="Proteomes" id="UP000007100"/>
    </source>
</evidence>
<feature type="transmembrane region" description="Helical" evidence="1">
    <location>
        <begin position="102"/>
        <end position="122"/>
    </location>
</feature>
<organism evidence="2 3">
    <name type="scientific">Acidiphilium multivorum (strain DSM 11245 / JCM 8867 / NBRC 100883 / AIU 301)</name>
    <dbReference type="NCBI Taxonomy" id="926570"/>
    <lineage>
        <taxon>Bacteria</taxon>
        <taxon>Pseudomonadati</taxon>
        <taxon>Pseudomonadota</taxon>
        <taxon>Alphaproteobacteria</taxon>
        <taxon>Acetobacterales</taxon>
        <taxon>Acidocellaceae</taxon>
        <taxon>Acidiphilium</taxon>
    </lineage>
</organism>
<evidence type="ECO:0000256" key="1">
    <source>
        <dbReference type="SAM" id="Phobius"/>
    </source>
</evidence>
<keyword evidence="1" id="KW-1133">Transmembrane helix</keyword>
<dbReference type="SUPFAM" id="SSF103501">
    <property type="entry name" value="Respiratory nitrate reductase 1 gamma chain"/>
    <property type="match status" value="1"/>
</dbReference>
<keyword evidence="1" id="KW-0472">Membrane</keyword>
<gene>
    <name evidence="2" type="ordered locus">ACMV_P3_00350</name>
</gene>
<feature type="transmembrane region" description="Helical" evidence="1">
    <location>
        <begin position="256"/>
        <end position="276"/>
    </location>
</feature>
<keyword evidence="3" id="KW-1185">Reference proteome</keyword>
<dbReference type="HOGENOM" id="CLU_058617_1_0_5"/>
<protein>
    <recommendedName>
        <fullName evidence="4">Citrate utilization protein B</fullName>
    </recommendedName>
</protein>